<accession>A0A4S4E7I7</accession>
<dbReference type="EMBL" id="SDRB02006787">
    <property type="protein sequence ID" value="THG12013.1"/>
    <property type="molecule type" value="Genomic_DNA"/>
</dbReference>
<dbReference type="InterPro" id="IPR023346">
    <property type="entry name" value="Lysozyme-like_dom_sf"/>
</dbReference>
<evidence type="ECO:0000256" key="3">
    <source>
        <dbReference type="ARBA" id="ARBA00023024"/>
    </source>
</evidence>
<dbReference type="SUPFAM" id="SSF53955">
    <property type="entry name" value="Lysozyme-like"/>
    <property type="match status" value="1"/>
</dbReference>
<evidence type="ECO:0000256" key="2">
    <source>
        <dbReference type="ARBA" id="ARBA00022679"/>
    </source>
</evidence>
<organism evidence="5 6">
    <name type="scientific">Camellia sinensis var. sinensis</name>
    <name type="common">China tea</name>
    <dbReference type="NCBI Taxonomy" id="542762"/>
    <lineage>
        <taxon>Eukaryota</taxon>
        <taxon>Viridiplantae</taxon>
        <taxon>Streptophyta</taxon>
        <taxon>Embryophyta</taxon>
        <taxon>Tracheophyta</taxon>
        <taxon>Spermatophyta</taxon>
        <taxon>Magnoliopsida</taxon>
        <taxon>eudicotyledons</taxon>
        <taxon>Gunneridae</taxon>
        <taxon>Pentapetalae</taxon>
        <taxon>asterids</taxon>
        <taxon>Ericales</taxon>
        <taxon>Theaceae</taxon>
        <taxon>Camellia</taxon>
    </lineage>
</organism>
<dbReference type="GO" id="GO:0008955">
    <property type="term" value="F:peptidoglycan glycosyltransferase activity"/>
    <property type="evidence" value="ECO:0007669"/>
    <property type="project" value="TreeGrafter"/>
</dbReference>
<dbReference type="InterPro" id="IPR050396">
    <property type="entry name" value="Glycosyltr_51/Transpeptidase"/>
</dbReference>
<keyword evidence="3" id="KW-0146">Chitin degradation</keyword>
<dbReference type="PANTHER" id="PTHR32282:SF33">
    <property type="entry name" value="PEPTIDOGLYCAN GLYCOSYLTRANSFERASE"/>
    <property type="match status" value="1"/>
</dbReference>
<dbReference type="InterPro" id="IPR036950">
    <property type="entry name" value="PBP_transglycosylase"/>
</dbReference>
<comment type="caution">
    <text evidence="5">The sequence shown here is derived from an EMBL/GenBank/DDBJ whole genome shotgun (WGS) entry which is preliminary data.</text>
</comment>
<dbReference type="GO" id="GO:0006032">
    <property type="term" value="P:chitin catabolic process"/>
    <property type="evidence" value="ECO:0007669"/>
    <property type="project" value="UniProtKB-KW"/>
</dbReference>
<protein>
    <recommendedName>
        <fullName evidence="4">Glycosyl transferase family 51 domain-containing protein</fullName>
    </recommendedName>
</protein>
<dbReference type="PANTHER" id="PTHR32282">
    <property type="entry name" value="BINDING PROTEIN TRANSPEPTIDASE, PUTATIVE-RELATED"/>
    <property type="match status" value="1"/>
</dbReference>
<name>A0A4S4E7I7_CAMSN</name>
<keyword evidence="3" id="KW-0624">Polysaccharide degradation</keyword>
<evidence type="ECO:0000313" key="5">
    <source>
        <dbReference type="EMBL" id="THG12013.1"/>
    </source>
</evidence>
<keyword evidence="2" id="KW-0808">Transferase</keyword>
<sequence>MSQYFQSLIPRNNPILLPYTNNHNPKPFNTIQTFQSHSLSFSLFLPKLPNNARTRLHSLHHHHHPHRSFHSRRPKTTHFILETLILCIFSLTLLSLRLASTVLLPDFPRRWHQLIAFSEDAESKFISHYYPSHLWQALVAYEDRRFFQHFGIDPVGIARAVFSFSARGGGSTITQQLVKNTFMKNERTFLRKIVEIVLALALERTLSKLKILGSYLSKIYWGHGIYGVEMASKFYFGKHPTLLCLGECAMLVGIIPAPELRSPLRDTSRGKTFQARVLKRMVEVGFLDMETALLVVKQNLHLRVDRPHHGSGLLLPSSSSGKGGYPWQNVPFGQTIDVTTWVWKFFEVLIGKTPEPLWNVLSKVAVLYALEPIFTVIFVINLNTVWEKVMSNVEFFDRYKVVFCFCYCSQIGKQVDEIIVVGTNNMEHYRCLIVLLLIFCRDAIVSWVKKKTGPGIYNLSTVEEAERILTVEPKVVLGFLDSLVVEGSQEMASMAGAVPAVEQREEYDPLATPDVDK</sequence>
<feature type="domain" description="Glycosyl transferase family 51" evidence="4">
    <location>
        <begin position="128"/>
        <end position="281"/>
    </location>
</feature>
<keyword evidence="3" id="KW-0119">Carbohydrate metabolism</keyword>
<dbReference type="Proteomes" id="UP000306102">
    <property type="component" value="Unassembled WGS sequence"/>
</dbReference>
<proteinExistence type="predicted"/>
<evidence type="ECO:0000256" key="1">
    <source>
        <dbReference type="ARBA" id="ARBA00003102"/>
    </source>
</evidence>
<keyword evidence="6" id="KW-1185">Reference proteome</keyword>
<dbReference type="Gene3D" id="1.10.3810.10">
    <property type="entry name" value="Biosynthetic peptidoglycan transglycosylase-like"/>
    <property type="match status" value="1"/>
</dbReference>
<evidence type="ECO:0000313" key="6">
    <source>
        <dbReference type="Proteomes" id="UP000306102"/>
    </source>
</evidence>
<dbReference type="STRING" id="542762.A0A4S4E7I7"/>
<dbReference type="Pfam" id="PF00912">
    <property type="entry name" value="Transgly"/>
    <property type="match status" value="1"/>
</dbReference>
<comment type="function">
    <text evidence="1">Defense against chitin-containing fungal pathogens.</text>
</comment>
<evidence type="ECO:0000259" key="4">
    <source>
        <dbReference type="Pfam" id="PF00912"/>
    </source>
</evidence>
<dbReference type="AlphaFoldDB" id="A0A4S4E7I7"/>
<gene>
    <name evidence="5" type="ORF">TEA_011519</name>
</gene>
<dbReference type="Gene3D" id="3.40.30.10">
    <property type="entry name" value="Glutaredoxin"/>
    <property type="match status" value="1"/>
</dbReference>
<reference evidence="5 6" key="1">
    <citation type="journal article" date="2018" name="Proc. Natl. Acad. Sci. U.S.A.">
        <title>Draft genome sequence of Camellia sinensis var. sinensis provides insights into the evolution of the tea genome and tea quality.</title>
        <authorList>
            <person name="Wei C."/>
            <person name="Yang H."/>
            <person name="Wang S."/>
            <person name="Zhao J."/>
            <person name="Liu C."/>
            <person name="Gao L."/>
            <person name="Xia E."/>
            <person name="Lu Y."/>
            <person name="Tai Y."/>
            <person name="She G."/>
            <person name="Sun J."/>
            <person name="Cao H."/>
            <person name="Tong W."/>
            <person name="Gao Q."/>
            <person name="Li Y."/>
            <person name="Deng W."/>
            <person name="Jiang X."/>
            <person name="Wang W."/>
            <person name="Chen Q."/>
            <person name="Zhang S."/>
            <person name="Li H."/>
            <person name="Wu J."/>
            <person name="Wang P."/>
            <person name="Li P."/>
            <person name="Shi C."/>
            <person name="Zheng F."/>
            <person name="Jian J."/>
            <person name="Huang B."/>
            <person name="Shan D."/>
            <person name="Shi M."/>
            <person name="Fang C."/>
            <person name="Yue Y."/>
            <person name="Li F."/>
            <person name="Li D."/>
            <person name="Wei S."/>
            <person name="Han B."/>
            <person name="Jiang C."/>
            <person name="Yin Y."/>
            <person name="Xia T."/>
            <person name="Zhang Z."/>
            <person name="Bennetzen J.L."/>
            <person name="Zhao S."/>
            <person name="Wan X."/>
        </authorList>
    </citation>
    <scope>NUCLEOTIDE SEQUENCE [LARGE SCALE GENOMIC DNA]</scope>
    <source>
        <strain evidence="6">cv. Shuchazao</strain>
        <tissue evidence="5">Leaf</tissue>
    </source>
</reference>
<dbReference type="InterPro" id="IPR001264">
    <property type="entry name" value="Glyco_trans_51"/>
</dbReference>